<evidence type="ECO:0000256" key="1">
    <source>
        <dbReference type="SAM" id="Phobius"/>
    </source>
</evidence>
<proteinExistence type="predicted"/>
<gene>
    <name evidence="2" type="ORF">M0M57_14830</name>
</gene>
<feature type="transmembrane region" description="Helical" evidence="1">
    <location>
        <begin position="82"/>
        <end position="104"/>
    </location>
</feature>
<name>A0ABY4KEZ7_9FLAO</name>
<keyword evidence="1" id="KW-1133">Transmembrane helix</keyword>
<organism evidence="2 3">
    <name type="scientific">Flavobacterium azooxidireducens</name>
    <dbReference type="NCBI Taxonomy" id="1871076"/>
    <lineage>
        <taxon>Bacteria</taxon>
        <taxon>Pseudomonadati</taxon>
        <taxon>Bacteroidota</taxon>
        <taxon>Flavobacteriia</taxon>
        <taxon>Flavobacteriales</taxon>
        <taxon>Flavobacteriaceae</taxon>
        <taxon>Flavobacterium</taxon>
    </lineage>
</organism>
<dbReference type="RefSeq" id="WP_248433852.1">
    <property type="nucleotide sequence ID" value="NZ_CP096205.1"/>
</dbReference>
<dbReference type="EMBL" id="CP096205">
    <property type="protein sequence ID" value="UPQ78881.1"/>
    <property type="molecule type" value="Genomic_DNA"/>
</dbReference>
<sequence>MSFIFGWYSFKLKSYTAEDLAITDLDWGDTKFEVRQNVFHLFWLPFFSLGKVYAIRKEGKLYDPSPAIVMIMKAKEQIKTPWYAYLIPILLVVVPIVVGIYIFIAEAIMRHNSFNRNKEQYEISMLSLQKEMTKLTPNHYLKITNPALFGRYGRDGNFFLKVIDVNDTLYRFHLIDTKNIEDIPYPFKLYRLFEKNKSKLDTIRLTKNQLQKAICLDYALLDKRKPCGFPLLGDETPYVILKVENLDGPVIDGRINYDFWETDRKQQFTYQERFTGFQKDRSWAISMELQNLGSSVDLIEIKNEEGQIKWIDSLPINFSYQYLGYKAITGATTIEPKDLKFKARLIFQDSLSRKHEYILAGEKSYFSITRKE</sequence>
<protein>
    <submittedName>
        <fullName evidence="2">Uncharacterized protein</fullName>
    </submittedName>
</protein>
<keyword evidence="1" id="KW-0812">Transmembrane</keyword>
<evidence type="ECO:0000313" key="3">
    <source>
        <dbReference type="Proteomes" id="UP000830583"/>
    </source>
</evidence>
<accession>A0ABY4KEZ7</accession>
<reference evidence="2" key="1">
    <citation type="submission" date="2022-04" db="EMBL/GenBank/DDBJ databases">
        <title>Consumption of N2O by Flavobacterium azooxidireducens sp. nov. isolated from Decomposing Leaf Litter of Phragmites australis (Cav.).</title>
        <authorList>
            <person name="Behrendt U."/>
            <person name="Spanner T."/>
            <person name="Augustin J."/>
            <person name="Horn M.A."/>
            <person name="Kolb S."/>
            <person name="Ulrich A."/>
        </authorList>
    </citation>
    <scope>NUCLEOTIDE SEQUENCE</scope>
    <source>
        <strain evidence="2">IGB 4-14</strain>
    </source>
</reference>
<keyword evidence="3" id="KW-1185">Reference proteome</keyword>
<keyword evidence="1" id="KW-0472">Membrane</keyword>
<dbReference type="Proteomes" id="UP000830583">
    <property type="component" value="Chromosome"/>
</dbReference>
<evidence type="ECO:0000313" key="2">
    <source>
        <dbReference type="EMBL" id="UPQ78881.1"/>
    </source>
</evidence>